<dbReference type="InParanoid" id="K3XP65"/>
<evidence type="ECO:0000313" key="1">
    <source>
        <dbReference type="EnsemblPlants" id="KQL08381"/>
    </source>
</evidence>
<name>K3XP65_SETIT</name>
<dbReference type="HOGENOM" id="CLU_3000067_0_0_1"/>
<evidence type="ECO:0000313" key="2">
    <source>
        <dbReference type="Proteomes" id="UP000004995"/>
    </source>
</evidence>
<proteinExistence type="predicted"/>
<dbReference type="EnsemblPlants" id="KQL08381">
    <property type="protein sequence ID" value="KQL08381"/>
    <property type="gene ID" value="SETIT_003688mg"/>
</dbReference>
<dbReference type="AlphaFoldDB" id="K3XP65"/>
<accession>K3XP65</accession>
<keyword evidence="2" id="KW-1185">Reference proteome</keyword>
<reference evidence="1" key="2">
    <citation type="submission" date="2018-08" db="UniProtKB">
        <authorList>
            <consortium name="EnsemblPlants"/>
        </authorList>
    </citation>
    <scope>IDENTIFICATION</scope>
    <source>
        <strain evidence="1">Yugu1</strain>
    </source>
</reference>
<dbReference type="Gramene" id="KQL08381">
    <property type="protein sequence ID" value="KQL08381"/>
    <property type="gene ID" value="SETIT_003688mg"/>
</dbReference>
<organism evidence="1 2">
    <name type="scientific">Setaria italica</name>
    <name type="common">Foxtail millet</name>
    <name type="synonym">Panicum italicum</name>
    <dbReference type="NCBI Taxonomy" id="4555"/>
    <lineage>
        <taxon>Eukaryota</taxon>
        <taxon>Viridiplantae</taxon>
        <taxon>Streptophyta</taxon>
        <taxon>Embryophyta</taxon>
        <taxon>Tracheophyta</taxon>
        <taxon>Spermatophyta</taxon>
        <taxon>Magnoliopsida</taxon>
        <taxon>Liliopsida</taxon>
        <taxon>Poales</taxon>
        <taxon>Poaceae</taxon>
        <taxon>PACMAD clade</taxon>
        <taxon>Panicoideae</taxon>
        <taxon>Panicodae</taxon>
        <taxon>Paniceae</taxon>
        <taxon>Cenchrinae</taxon>
        <taxon>Setaria</taxon>
    </lineage>
</organism>
<protein>
    <submittedName>
        <fullName evidence="1">Uncharacterized protein</fullName>
    </submittedName>
</protein>
<dbReference type="Proteomes" id="UP000004995">
    <property type="component" value="Unassembled WGS sequence"/>
</dbReference>
<sequence>MLMVPCYATKKNNLSTKLHCMNPFSPASFRLQQGGEFHTSFPLCPNTHAPLPPMPIG</sequence>
<dbReference type="EMBL" id="AGNK02003439">
    <property type="status" value="NOT_ANNOTATED_CDS"/>
    <property type="molecule type" value="Genomic_DNA"/>
</dbReference>
<reference evidence="2" key="1">
    <citation type="journal article" date="2012" name="Nat. Biotechnol.">
        <title>Reference genome sequence of the model plant Setaria.</title>
        <authorList>
            <person name="Bennetzen J.L."/>
            <person name="Schmutz J."/>
            <person name="Wang H."/>
            <person name="Percifield R."/>
            <person name="Hawkins J."/>
            <person name="Pontaroli A.C."/>
            <person name="Estep M."/>
            <person name="Feng L."/>
            <person name="Vaughn J.N."/>
            <person name="Grimwood J."/>
            <person name="Jenkins J."/>
            <person name="Barry K."/>
            <person name="Lindquist E."/>
            <person name="Hellsten U."/>
            <person name="Deshpande S."/>
            <person name="Wang X."/>
            <person name="Wu X."/>
            <person name="Mitros T."/>
            <person name="Triplett J."/>
            <person name="Yang X."/>
            <person name="Ye C.Y."/>
            <person name="Mauro-Herrera M."/>
            <person name="Wang L."/>
            <person name="Li P."/>
            <person name="Sharma M."/>
            <person name="Sharma R."/>
            <person name="Ronald P.C."/>
            <person name="Panaud O."/>
            <person name="Kellogg E.A."/>
            <person name="Brutnell T.P."/>
            <person name="Doust A.N."/>
            <person name="Tuskan G.A."/>
            <person name="Rokhsar D."/>
            <person name="Devos K.M."/>
        </authorList>
    </citation>
    <scope>NUCLEOTIDE SEQUENCE [LARGE SCALE GENOMIC DNA]</scope>
    <source>
        <strain evidence="2">cv. Yugu1</strain>
    </source>
</reference>